<name>A0A8S5PLV8_9CAUD</name>
<accession>A0A8S5PLV8</accession>
<protein>
    <submittedName>
        <fullName evidence="1">Uncharacterized protein</fullName>
    </submittedName>
</protein>
<organism evidence="1">
    <name type="scientific">Podoviridae sp. ctnCN2</name>
    <dbReference type="NCBI Taxonomy" id="2825274"/>
    <lineage>
        <taxon>Viruses</taxon>
        <taxon>Duplodnaviria</taxon>
        <taxon>Heunggongvirae</taxon>
        <taxon>Uroviricota</taxon>
        <taxon>Caudoviricetes</taxon>
    </lineage>
</organism>
<dbReference type="EMBL" id="BK015452">
    <property type="protein sequence ID" value="DAE07565.1"/>
    <property type="molecule type" value="Genomic_DNA"/>
</dbReference>
<evidence type="ECO:0000313" key="1">
    <source>
        <dbReference type="EMBL" id="DAE07565.1"/>
    </source>
</evidence>
<proteinExistence type="predicted"/>
<sequence length="298" mass="35437">MNLDDLKYRLEYAKNEAGRIPQNFWWALLQVALELHINGESYALEKLKAILNGHRVPAAVYKMLHEGYYHPACAEDLKIRAQYELQRTSLFGEVQKMHEEIYRMADLKCRYTVWEIIYPITNNDEIRFSDYSKLKTFLRAFNSPPPNEGVFDELRYGLRTDDRPDLSRQAYWFCYLCDNRLPEHKRSAAAELFRSKQAEFVREAILNDCFPTAVYDQCLKIRYALVDYNERLAEKWCNMVQFAAKIEHDAWYYYATLDEGNQPGMAIWRTTKEDKYRFERGLCFLTDLDAKRWSEGML</sequence>
<reference evidence="1" key="1">
    <citation type="journal article" date="2021" name="Proc. Natl. Acad. Sci. U.S.A.">
        <title>A Catalog of Tens of Thousands of Viruses from Human Metagenomes Reveals Hidden Associations with Chronic Diseases.</title>
        <authorList>
            <person name="Tisza M.J."/>
            <person name="Buck C.B."/>
        </authorList>
    </citation>
    <scope>NUCLEOTIDE SEQUENCE</scope>
    <source>
        <strain evidence="1">CtnCN2</strain>
    </source>
</reference>